<dbReference type="PANTHER" id="PTHR12965:SF0">
    <property type="entry name" value="VACUOLAR PROTEIN SORTING-ASSOCIATED PROTEIN 54"/>
    <property type="match status" value="1"/>
</dbReference>
<name>A0A6A7BXR0_9PEZI</name>
<evidence type="ECO:0000256" key="7">
    <source>
        <dbReference type="ARBA" id="ARBA00023054"/>
    </source>
</evidence>
<proteinExistence type="inferred from homology"/>
<evidence type="ECO:0000256" key="1">
    <source>
        <dbReference type="ARBA" id="ARBA00004601"/>
    </source>
</evidence>
<dbReference type="GO" id="GO:0042147">
    <property type="term" value="P:retrograde transport, endosome to Golgi"/>
    <property type="evidence" value="ECO:0007669"/>
    <property type="project" value="InterPro"/>
</dbReference>
<evidence type="ECO:0000256" key="2">
    <source>
        <dbReference type="ARBA" id="ARBA00009150"/>
    </source>
</evidence>
<feature type="region of interest" description="Disordered" evidence="9">
    <location>
        <begin position="1"/>
        <end position="61"/>
    </location>
</feature>
<evidence type="ECO:0000256" key="6">
    <source>
        <dbReference type="ARBA" id="ARBA00023034"/>
    </source>
</evidence>
<feature type="coiled-coil region" evidence="8">
    <location>
        <begin position="268"/>
        <end position="295"/>
    </location>
</feature>
<dbReference type="Proteomes" id="UP000799421">
    <property type="component" value="Unassembled WGS sequence"/>
</dbReference>
<feature type="domain" description="Vacuolar protein sorting-associated protein 54 C-terminal" evidence="10">
    <location>
        <begin position="764"/>
        <end position="897"/>
    </location>
</feature>
<evidence type="ECO:0000313" key="12">
    <source>
        <dbReference type="EMBL" id="KAF2859777.1"/>
    </source>
</evidence>
<dbReference type="GO" id="GO:0000938">
    <property type="term" value="C:GARP complex"/>
    <property type="evidence" value="ECO:0007669"/>
    <property type="project" value="InterPro"/>
</dbReference>
<dbReference type="GO" id="GO:0015031">
    <property type="term" value="P:protein transport"/>
    <property type="evidence" value="ECO:0007669"/>
    <property type="project" value="UniProtKB-KW"/>
</dbReference>
<dbReference type="GO" id="GO:0019905">
    <property type="term" value="F:syntaxin binding"/>
    <property type="evidence" value="ECO:0007669"/>
    <property type="project" value="TreeGrafter"/>
</dbReference>
<accession>A0A6A7BXR0</accession>
<feature type="compositionally biased region" description="Polar residues" evidence="9">
    <location>
        <begin position="137"/>
        <end position="163"/>
    </location>
</feature>
<keyword evidence="4" id="KW-0813">Transport</keyword>
<evidence type="ECO:0000256" key="8">
    <source>
        <dbReference type="SAM" id="Coils"/>
    </source>
</evidence>
<feature type="region of interest" description="Disordered" evidence="9">
    <location>
        <begin position="127"/>
        <end position="175"/>
    </location>
</feature>
<gene>
    <name evidence="12" type="ORF">K470DRAFT_258622</name>
</gene>
<dbReference type="GO" id="GO:0006896">
    <property type="term" value="P:Golgi to vacuole transport"/>
    <property type="evidence" value="ECO:0007669"/>
    <property type="project" value="TreeGrafter"/>
</dbReference>
<dbReference type="AlphaFoldDB" id="A0A6A7BXR0"/>
<organism evidence="12 13">
    <name type="scientific">Piedraia hortae CBS 480.64</name>
    <dbReference type="NCBI Taxonomy" id="1314780"/>
    <lineage>
        <taxon>Eukaryota</taxon>
        <taxon>Fungi</taxon>
        <taxon>Dikarya</taxon>
        <taxon>Ascomycota</taxon>
        <taxon>Pezizomycotina</taxon>
        <taxon>Dothideomycetes</taxon>
        <taxon>Dothideomycetidae</taxon>
        <taxon>Capnodiales</taxon>
        <taxon>Piedraiaceae</taxon>
        <taxon>Piedraia</taxon>
    </lineage>
</organism>
<feature type="region of interest" description="Disordered" evidence="9">
    <location>
        <begin position="481"/>
        <end position="508"/>
    </location>
</feature>
<comment type="similarity">
    <text evidence="2">Belongs to the VPS54 family.</text>
</comment>
<feature type="compositionally biased region" description="Pro residues" evidence="9">
    <location>
        <begin position="1"/>
        <end position="18"/>
    </location>
</feature>
<sequence length="1018" mass="111479">MSVPTSPTPNQPGFPPFPRSQRRTRQGSTASSASYGSIGGGLDPASHSRRNSTVREHSHNAISTLLQPSIVRTGLVPRAQAPAGFKAPTTKDIPPVTLTNIPHVPTEEFQDYLTRIGPLFESIQRKRAPEHGPSAPADQQTANDRSATPTSPTVESPVNQKLQRTSSSRSRRRTDVTPLSIIPPVYFDEIFHLENPRTFDVVSENAEIVRPPTGTAPTESNSTTPRKALATNAILQEKLSWYMDTVEVHLIKSISAASSSFFAALGSLKELQIEAEASVAKIQSLRGDLRRLDREVAIGGLEVAAKRRRRANVAKLARASGQVERVVHNVRRADELVDEGDFDEAANHIDRVTRLVCGQPEPGESSTNLIDLRALKVLQGLDSGLQDIQSRIAAGLAQRFTSILMSDLREHVQRVPHAETLKRWLKQRGISLTYMESTDTFRNNLRSALSGLTRAGHITVATASYRDSVIREMKALLKKNLPSSTDDDAESTLSISTRGGGGRMTPQEKSGYLARNLRAMDAADAENMLVNVYTAVGEALRRVSTQVKLLLDVASSMEATALPKSPGLTPRSPGLIAQATSGGPRPRAQSNVQQELLQTLDMSSLLGQAVDTAQTQITKVLRVRNEQTLQLPRERFMRYFSLNRAFADECEAISGRSGDVLKGLINAQITAFIQAQAEGESQRLAALLVNDDWNAKDLDSRGEDLLNRIVNSMTSDPLEWSNDKPIWENVGESTQLTVQVNGENGASNGTGAKSASKPAYIDGNKYILVGPTIALLSTIDTLLSLTSSMPSMTPAISTALLDSLRVFNSRCQQLILGAGATKTSGLKNITTKHLALSSQSLSFVIALIPYMRECVRRHLPGGGQGQPNILADFDKTKRLYQEHQSGINEKLIEIIISRAQTHIKTMKSLPWDSPEDDGKVSAYMEGMIKETTTFYRVLSRHLSEYDIKYIMRRIFETFEQHWTAAFASITPESEAAKARFVRDAEAFNSRLGKVAEMGDAGQRVVDAAKERVKGEEKS</sequence>
<reference evidence="12" key="1">
    <citation type="journal article" date="2020" name="Stud. Mycol.">
        <title>101 Dothideomycetes genomes: a test case for predicting lifestyles and emergence of pathogens.</title>
        <authorList>
            <person name="Haridas S."/>
            <person name="Albert R."/>
            <person name="Binder M."/>
            <person name="Bloem J."/>
            <person name="Labutti K."/>
            <person name="Salamov A."/>
            <person name="Andreopoulos B."/>
            <person name="Baker S."/>
            <person name="Barry K."/>
            <person name="Bills G."/>
            <person name="Bluhm B."/>
            <person name="Cannon C."/>
            <person name="Castanera R."/>
            <person name="Culley D."/>
            <person name="Daum C."/>
            <person name="Ezra D."/>
            <person name="Gonzalez J."/>
            <person name="Henrissat B."/>
            <person name="Kuo A."/>
            <person name="Liang C."/>
            <person name="Lipzen A."/>
            <person name="Lutzoni F."/>
            <person name="Magnuson J."/>
            <person name="Mondo S."/>
            <person name="Nolan M."/>
            <person name="Ohm R."/>
            <person name="Pangilinan J."/>
            <person name="Park H.-J."/>
            <person name="Ramirez L."/>
            <person name="Alfaro M."/>
            <person name="Sun H."/>
            <person name="Tritt A."/>
            <person name="Yoshinaga Y."/>
            <person name="Zwiers L.-H."/>
            <person name="Turgeon B."/>
            <person name="Goodwin S."/>
            <person name="Spatafora J."/>
            <person name="Crous P."/>
            <person name="Grigoriev I."/>
        </authorList>
    </citation>
    <scope>NUCLEOTIDE SEQUENCE</scope>
    <source>
        <strain evidence="12">CBS 480.64</strain>
    </source>
</reference>
<evidence type="ECO:0000313" key="13">
    <source>
        <dbReference type="Proteomes" id="UP000799421"/>
    </source>
</evidence>
<evidence type="ECO:0000256" key="4">
    <source>
        <dbReference type="ARBA" id="ARBA00022448"/>
    </source>
</evidence>
<keyword evidence="13" id="KW-1185">Reference proteome</keyword>
<dbReference type="PANTHER" id="PTHR12965">
    <property type="entry name" value="VACUOLAR PROTEIN SORTING 54"/>
    <property type="match status" value="1"/>
</dbReference>
<dbReference type="OrthoDB" id="10259024at2759"/>
<dbReference type="GO" id="GO:0005829">
    <property type="term" value="C:cytosol"/>
    <property type="evidence" value="ECO:0007669"/>
    <property type="project" value="GOC"/>
</dbReference>
<evidence type="ECO:0000256" key="9">
    <source>
        <dbReference type="SAM" id="MobiDB-lite"/>
    </source>
</evidence>
<dbReference type="InterPro" id="IPR039745">
    <property type="entry name" value="Vps54"/>
</dbReference>
<protein>
    <recommendedName>
        <fullName evidence="3">Vacuolar protein sorting-associated protein 54</fullName>
    </recommendedName>
</protein>
<evidence type="ECO:0000259" key="10">
    <source>
        <dbReference type="Pfam" id="PF07928"/>
    </source>
</evidence>
<evidence type="ECO:0000259" key="11">
    <source>
        <dbReference type="Pfam" id="PF10475"/>
    </source>
</evidence>
<dbReference type="InterPro" id="IPR012501">
    <property type="entry name" value="Vps54_C"/>
</dbReference>
<feature type="compositionally biased region" description="Low complexity" evidence="9">
    <location>
        <begin position="27"/>
        <end position="36"/>
    </location>
</feature>
<keyword evidence="7 8" id="KW-0175">Coiled coil</keyword>
<feature type="domain" description="Vacuolar protein sorting-associated protein 54 N-terminal" evidence="11">
    <location>
        <begin position="237"/>
        <end position="347"/>
    </location>
</feature>
<keyword evidence="6" id="KW-0333">Golgi apparatus</keyword>
<keyword evidence="5" id="KW-0653">Protein transport</keyword>
<dbReference type="InterPro" id="IPR019515">
    <property type="entry name" value="VPS54_N"/>
</dbReference>
<dbReference type="Gene3D" id="6.10.250.860">
    <property type="match status" value="1"/>
</dbReference>
<dbReference type="EMBL" id="MU005989">
    <property type="protein sequence ID" value="KAF2859777.1"/>
    <property type="molecule type" value="Genomic_DNA"/>
</dbReference>
<evidence type="ECO:0000256" key="5">
    <source>
        <dbReference type="ARBA" id="ARBA00022927"/>
    </source>
</evidence>
<evidence type="ECO:0000256" key="3">
    <source>
        <dbReference type="ARBA" id="ARBA00017665"/>
    </source>
</evidence>
<comment type="subcellular location">
    <subcellularLocation>
        <location evidence="1">Golgi apparatus</location>
        <location evidence="1">trans-Golgi network</location>
    </subcellularLocation>
</comment>
<dbReference type="Pfam" id="PF07928">
    <property type="entry name" value="Vps54"/>
    <property type="match status" value="1"/>
</dbReference>
<dbReference type="Pfam" id="PF10475">
    <property type="entry name" value="Vps54_N"/>
    <property type="match status" value="1"/>
</dbReference>
<feature type="region of interest" description="Disordered" evidence="9">
    <location>
        <begin position="561"/>
        <end position="588"/>
    </location>
</feature>